<keyword evidence="2" id="KW-1185">Reference proteome</keyword>
<name>A0ACC0HYP1_9ERIC</name>
<organism evidence="1 2">
    <name type="scientific">Camellia lanceoleosa</name>
    <dbReference type="NCBI Taxonomy" id="1840588"/>
    <lineage>
        <taxon>Eukaryota</taxon>
        <taxon>Viridiplantae</taxon>
        <taxon>Streptophyta</taxon>
        <taxon>Embryophyta</taxon>
        <taxon>Tracheophyta</taxon>
        <taxon>Spermatophyta</taxon>
        <taxon>Magnoliopsida</taxon>
        <taxon>eudicotyledons</taxon>
        <taxon>Gunneridae</taxon>
        <taxon>Pentapetalae</taxon>
        <taxon>asterids</taxon>
        <taxon>Ericales</taxon>
        <taxon>Theaceae</taxon>
        <taxon>Camellia</taxon>
    </lineage>
</organism>
<reference evidence="1 2" key="1">
    <citation type="journal article" date="2022" name="Plant J.">
        <title>Chromosome-level genome of Camellia lanceoleosa provides a valuable resource for understanding genome evolution and self-incompatibility.</title>
        <authorList>
            <person name="Gong W."/>
            <person name="Xiao S."/>
            <person name="Wang L."/>
            <person name="Liao Z."/>
            <person name="Chang Y."/>
            <person name="Mo W."/>
            <person name="Hu G."/>
            <person name="Li W."/>
            <person name="Zhao G."/>
            <person name="Zhu H."/>
            <person name="Hu X."/>
            <person name="Ji K."/>
            <person name="Xiang X."/>
            <person name="Song Q."/>
            <person name="Yuan D."/>
            <person name="Jin S."/>
            <person name="Zhang L."/>
        </authorList>
    </citation>
    <scope>NUCLEOTIDE SEQUENCE [LARGE SCALE GENOMIC DNA]</scope>
    <source>
        <strain evidence="1">SQ_2022a</strain>
    </source>
</reference>
<accession>A0ACC0HYP1</accession>
<proteinExistence type="predicted"/>
<dbReference type="EMBL" id="CM045759">
    <property type="protein sequence ID" value="KAI8018083.1"/>
    <property type="molecule type" value="Genomic_DNA"/>
</dbReference>
<protein>
    <submittedName>
        <fullName evidence="1">Uncharacterized protein</fullName>
    </submittedName>
</protein>
<dbReference type="Proteomes" id="UP001060215">
    <property type="component" value="Chromosome 2"/>
</dbReference>
<evidence type="ECO:0000313" key="1">
    <source>
        <dbReference type="EMBL" id="KAI8018083.1"/>
    </source>
</evidence>
<gene>
    <name evidence="1" type="ORF">LOK49_LG04G03322</name>
</gene>
<evidence type="ECO:0000313" key="2">
    <source>
        <dbReference type="Proteomes" id="UP001060215"/>
    </source>
</evidence>
<sequence>MAFTIADSGNPQLVVLASAALFNRGSFDWVHLWTIRVGVDEKWSGYVSTKWQLPRRVEMILRVVIVGHLAYFFNQNSHVFVFDLLNLQFQETVKTTTDEFSSESCWFCVMENRGEIYKLVLANRICGVIPMFYRLKKITKNNTDFDWEGLNSEEFKDKCWYLIRSQGYQCFVFEEKGQCEIYQNLGVWYDEYSKTHFFKGNLVEKVMSQPIQGCVIKEWADMG</sequence>
<comment type="caution">
    <text evidence="1">The sequence shown here is derived from an EMBL/GenBank/DDBJ whole genome shotgun (WGS) entry which is preliminary data.</text>
</comment>